<feature type="region of interest" description="Disordered" evidence="1">
    <location>
        <begin position="1"/>
        <end position="66"/>
    </location>
</feature>
<reference evidence="2" key="2">
    <citation type="journal article" date="2023" name="BMC Genomics">
        <title>Pest status, molecular evolution, and epigenetic factors derived from the genome assembly of Frankliniella fusca, a thysanopteran phytovirus vector.</title>
        <authorList>
            <person name="Catto M.A."/>
            <person name="Labadie P.E."/>
            <person name="Jacobson A.L."/>
            <person name="Kennedy G.G."/>
            <person name="Srinivasan R."/>
            <person name="Hunt B.G."/>
        </authorList>
    </citation>
    <scope>NUCLEOTIDE SEQUENCE</scope>
    <source>
        <strain evidence="2">PL_HMW_Pooled</strain>
    </source>
</reference>
<dbReference type="Proteomes" id="UP001219518">
    <property type="component" value="Unassembled WGS sequence"/>
</dbReference>
<proteinExistence type="predicted"/>
<dbReference type="EMBL" id="JAHWGI010000960">
    <property type="protein sequence ID" value="KAK3918736.1"/>
    <property type="molecule type" value="Genomic_DNA"/>
</dbReference>
<organism evidence="2 3">
    <name type="scientific">Frankliniella fusca</name>
    <dbReference type="NCBI Taxonomy" id="407009"/>
    <lineage>
        <taxon>Eukaryota</taxon>
        <taxon>Metazoa</taxon>
        <taxon>Ecdysozoa</taxon>
        <taxon>Arthropoda</taxon>
        <taxon>Hexapoda</taxon>
        <taxon>Insecta</taxon>
        <taxon>Pterygota</taxon>
        <taxon>Neoptera</taxon>
        <taxon>Paraneoptera</taxon>
        <taxon>Thysanoptera</taxon>
        <taxon>Terebrantia</taxon>
        <taxon>Thripoidea</taxon>
        <taxon>Thripidae</taxon>
        <taxon>Frankliniella</taxon>
    </lineage>
</organism>
<sequence length="144" mass="16084">MCRVRPPPPWRCADRPPEGVPPTAPRWFSIEPLGRATVAPGRRAPAPPRHRDPSSLHRKPASSHFSSVLPRLPDLWVISRVCALCLVPFLSCVSSTSVSAATLSTFGSLLYIFVNTLYRHFRPSFILLPARIQQHDSLFGLFVF</sequence>
<keyword evidence="3" id="KW-1185">Reference proteome</keyword>
<dbReference type="AlphaFoldDB" id="A0AAE1HDN2"/>
<comment type="caution">
    <text evidence="2">The sequence shown here is derived from an EMBL/GenBank/DDBJ whole genome shotgun (WGS) entry which is preliminary data.</text>
</comment>
<protein>
    <submittedName>
        <fullName evidence="2">Major cell-surface adhesin PAc</fullName>
    </submittedName>
</protein>
<evidence type="ECO:0000313" key="3">
    <source>
        <dbReference type="Proteomes" id="UP001219518"/>
    </source>
</evidence>
<feature type="compositionally biased region" description="Low complexity" evidence="1">
    <location>
        <begin position="35"/>
        <end position="44"/>
    </location>
</feature>
<name>A0AAE1HDN2_9NEOP</name>
<evidence type="ECO:0000313" key="2">
    <source>
        <dbReference type="EMBL" id="KAK3918736.1"/>
    </source>
</evidence>
<accession>A0AAE1HDN2</accession>
<feature type="compositionally biased region" description="Pro residues" evidence="1">
    <location>
        <begin position="1"/>
        <end position="10"/>
    </location>
</feature>
<evidence type="ECO:0000256" key="1">
    <source>
        <dbReference type="SAM" id="MobiDB-lite"/>
    </source>
</evidence>
<reference evidence="2" key="1">
    <citation type="submission" date="2021-07" db="EMBL/GenBank/DDBJ databases">
        <authorList>
            <person name="Catto M.A."/>
            <person name="Jacobson A."/>
            <person name="Kennedy G."/>
            <person name="Labadie P."/>
            <person name="Hunt B.G."/>
            <person name="Srinivasan R."/>
        </authorList>
    </citation>
    <scope>NUCLEOTIDE SEQUENCE</scope>
    <source>
        <strain evidence="2">PL_HMW_Pooled</strain>
        <tissue evidence="2">Head</tissue>
    </source>
</reference>
<gene>
    <name evidence="2" type="ORF">KUF71_007983</name>
</gene>